<comment type="caution">
    <text evidence="2">The sequence shown here is derived from an EMBL/GenBank/DDBJ whole genome shotgun (WGS) entry which is preliminary data.</text>
</comment>
<dbReference type="STRING" id="56804.BAE46_12955"/>
<feature type="chain" id="PRO_5003598131" description="Lipoprotein" evidence="1">
    <location>
        <begin position="23"/>
        <end position="297"/>
    </location>
</feature>
<evidence type="ECO:0000256" key="1">
    <source>
        <dbReference type="SAM" id="SignalP"/>
    </source>
</evidence>
<proteinExistence type="predicted"/>
<accession>H5T870</accession>
<dbReference type="RefSeq" id="WP_006002821.1">
    <property type="nucleotide sequence ID" value="NZ_BAET01000006.1"/>
</dbReference>
<keyword evidence="1" id="KW-0732">Signal</keyword>
<feature type="signal peptide" evidence="1">
    <location>
        <begin position="1"/>
        <end position="22"/>
    </location>
</feature>
<dbReference type="AlphaFoldDB" id="H5T870"/>
<evidence type="ECO:0000313" key="3">
    <source>
        <dbReference type="Proteomes" id="UP000053586"/>
    </source>
</evidence>
<dbReference type="EMBL" id="BAET01000006">
    <property type="protein sequence ID" value="GAB54511.1"/>
    <property type="molecule type" value="Genomic_DNA"/>
</dbReference>
<dbReference type="OrthoDB" id="6411521at2"/>
<organism evidence="2 3">
    <name type="scientific">Glaciecola punicea ACAM 611</name>
    <dbReference type="NCBI Taxonomy" id="1121923"/>
    <lineage>
        <taxon>Bacteria</taxon>
        <taxon>Pseudomonadati</taxon>
        <taxon>Pseudomonadota</taxon>
        <taxon>Gammaproteobacteria</taxon>
        <taxon>Alteromonadales</taxon>
        <taxon>Alteromonadaceae</taxon>
        <taxon>Glaciecola</taxon>
    </lineage>
</organism>
<reference evidence="2 3" key="2">
    <citation type="journal article" date="2017" name="Antonie Van Leeuwenhoek">
        <title>Rhizobium rhizosphaerae sp. nov., a novel species isolated from rice rhizosphere.</title>
        <authorList>
            <person name="Zhao J.J."/>
            <person name="Zhang J."/>
            <person name="Zhang R.J."/>
            <person name="Zhang C.W."/>
            <person name="Yin H.Q."/>
            <person name="Zhang X.X."/>
        </authorList>
    </citation>
    <scope>NUCLEOTIDE SEQUENCE [LARGE SCALE GENOMIC DNA]</scope>
    <source>
        <strain evidence="2 3">ACAM 611</strain>
    </source>
</reference>
<keyword evidence="3" id="KW-1185">Reference proteome</keyword>
<dbReference type="Proteomes" id="UP000053586">
    <property type="component" value="Unassembled WGS sequence"/>
</dbReference>
<protein>
    <recommendedName>
        <fullName evidence="4">Lipoprotein</fullName>
    </recommendedName>
</protein>
<dbReference type="eggNOG" id="ENOG502ZPPU">
    <property type="taxonomic scope" value="Bacteria"/>
</dbReference>
<reference evidence="2 3" key="1">
    <citation type="journal article" date="2012" name="J. Bacteriol.">
        <title>Genome sequence of proteorhodopsin-containing sea ice bacterium Glaciecola punicea ACAM 611T.</title>
        <authorList>
            <person name="Qin Q.-L."/>
            <person name="Xie B.-B."/>
            <person name="Shu Y.-L."/>
            <person name="Rong J.-C."/>
            <person name="Zhao D.-L."/>
            <person name="Zhang X.-Y."/>
            <person name="Chen X.-L."/>
            <person name="Zhou B.-C."/>
            <person name="Zhanga Y.-Z."/>
        </authorList>
    </citation>
    <scope>NUCLEOTIDE SEQUENCE [LARGE SCALE GENOMIC DNA]</scope>
    <source>
        <strain evidence="2 3">ACAM 611</strain>
    </source>
</reference>
<gene>
    <name evidence="2" type="ORF">GPUN_0364</name>
</gene>
<dbReference type="PROSITE" id="PS51257">
    <property type="entry name" value="PROKAR_LIPOPROTEIN"/>
    <property type="match status" value="1"/>
</dbReference>
<name>H5T870_9ALTE</name>
<evidence type="ECO:0000313" key="2">
    <source>
        <dbReference type="EMBL" id="GAB54511.1"/>
    </source>
</evidence>
<sequence>MNLPKKILLGIMASLMLLGGCAANTSNSDSQAEIAKCEIMYAVYPHPKSTISTGASVLAALSEFDKQEKLALIGLFKDEAMAIAKTSLGKSNGIRINRQEAVLGGYEGKTIPSMVLHTSVTSQAGYTTLIEIAANIGYVFSQDSTLVICDQAAGEDWVDLVSLNIQDAGTKTFFTNENIGLFFGLMIGQLNTTDDLGYTFYKGTRIFSTFSPPYNANKKADAVQYLAAWLNDISNKNITLNISKQPVSVFFPHNDWAINPAGEQYTKYLRDGLVSPEIMSFKARVKRDIQQYISNNS</sequence>
<evidence type="ECO:0008006" key="4">
    <source>
        <dbReference type="Google" id="ProtNLM"/>
    </source>
</evidence>